<dbReference type="OrthoDB" id="3386989at2"/>
<name>A0A1C6SJ09_9ACTN</name>
<dbReference type="AlphaFoldDB" id="A0A1C6SJ09"/>
<dbReference type="STRING" id="145854.GA0074692_2710"/>
<dbReference type="Gene3D" id="1.10.287.1060">
    <property type="entry name" value="ESAT-6-like"/>
    <property type="match status" value="1"/>
</dbReference>
<gene>
    <name evidence="1" type="ORF">GA0074692_2710</name>
</gene>
<dbReference type="InterPro" id="IPR036689">
    <property type="entry name" value="ESAT-6-like_sf"/>
</dbReference>
<evidence type="ECO:0000313" key="2">
    <source>
        <dbReference type="Proteomes" id="UP000198959"/>
    </source>
</evidence>
<reference evidence="2" key="1">
    <citation type="submission" date="2016-06" db="EMBL/GenBank/DDBJ databases">
        <authorList>
            <person name="Varghese N."/>
            <person name="Submissions Spin"/>
        </authorList>
    </citation>
    <scope>NUCLEOTIDE SEQUENCE [LARGE SCALE GENOMIC DNA]</scope>
    <source>
        <strain evidence="2">DSM 43817</strain>
    </source>
</reference>
<evidence type="ECO:0000313" key="1">
    <source>
        <dbReference type="EMBL" id="SCL29352.1"/>
    </source>
</evidence>
<evidence type="ECO:0008006" key="3">
    <source>
        <dbReference type="Google" id="ProtNLM"/>
    </source>
</evidence>
<keyword evidence="2" id="KW-1185">Reference proteome</keyword>
<sequence>MPVNQQGIVADEATIKGMVMAFGQAQAEAKNSQQAVTAASSNLSAQWQSDSAAPRFLQAVQQWLNGFQKVQAGLDMLNQNMQQYAQLTTTTEDDSAMRAGGWAAG</sequence>
<dbReference type="RefSeq" id="WP_091644246.1">
    <property type="nucleotide sequence ID" value="NZ_FMHW01000002.1"/>
</dbReference>
<organism evidence="1 2">
    <name type="scientific">Micromonospora pallida</name>
    <dbReference type="NCBI Taxonomy" id="145854"/>
    <lineage>
        <taxon>Bacteria</taxon>
        <taxon>Bacillati</taxon>
        <taxon>Actinomycetota</taxon>
        <taxon>Actinomycetes</taxon>
        <taxon>Micromonosporales</taxon>
        <taxon>Micromonosporaceae</taxon>
        <taxon>Micromonospora</taxon>
    </lineage>
</organism>
<dbReference type="Proteomes" id="UP000198959">
    <property type="component" value="Unassembled WGS sequence"/>
</dbReference>
<dbReference type="EMBL" id="FMHW01000002">
    <property type="protein sequence ID" value="SCL29352.1"/>
    <property type="molecule type" value="Genomic_DNA"/>
</dbReference>
<dbReference type="SUPFAM" id="SSF140453">
    <property type="entry name" value="EsxAB dimer-like"/>
    <property type="match status" value="1"/>
</dbReference>
<proteinExistence type="predicted"/>
<accession>A0A1C6SJ09</accession>
<protein>
    <recommendedName>
        <fullName evidence="3">WXG100 family type VII secretion target</fullName>
    </recommendedName>
</protein>